<protein>
    <recommendedName>
        <fullName evidence="1">Hedgehog protein Hint domain-containing protein</fullName>
    </recommendedName>
</protein>
<name>A0A1X6NXR5_PORUM</name>
<dbReference type="Pfam" id="PF01079">
    <property type="entry name" value="Hint"/>
    <property type="match status" value="1"/>
</dbReference>
<dbReference type="Proteomes" id="UP000218209">
    <property type="component" value="Unassembled WGS sequence"/>
</dbReference>
<keyword evidence="3" id="KW-1185">Reference proteome</keyword>
<proteinExistence type="predicted"/>
<dbReference type="PANTHER" id="PTHR11889:SF31">
    <property type="entry name" value="PROTEIN HEDGEHOG"/>
    <property type="match status" value="1"/>
</dbReference>
<gene>
    <name evidence="2" type="ORF">BU14_0356s0001</name>
</gene>
<dbReference type="OrthoDB" id="411926at2759"/>
<dbReference type="EMBL" id="KV919002">
    <property type="protein sequence ID" value="OSX73335.1"/>
    <property type="molecule type" value="Genomic_DNA"/>
</dbReference>
<dbReference type="PANTHER" id="PTHR11889">
    <property type="entry name" value="HEDGEHOG"/>
    <property type="match status" value="1"/>
</dbReference>
<reference evidence="2 3" key="1">
    <citation type="submission" date="2017-03" db="EMBL/GenBank/DDBJ databases">
        <title>WGS assembly of Porphyra umbilicalis.</title>
        <authorList>
            <person name="Brawley S.H."/>
            <person name="Blouin N.A."/>
            <person name="Ficko-Blean E."/>
            <person name="Wheeler G.L."/>
            <person name="Lohr M."/>
            <person name="Goodson H.V."/>
            <person name="Jenkins J.W."/>
            <person name="Blaby-Haas C.E."/>
            <person name="Helliwell K.E."/>
            <person name="Chan C."/>
            <person name="Marriage T."/>
            <person name="Bhattacharya D."/>
            <person name="Klein A.S."/>
            <person name="Badis Y."/>
            <person name="Brodie J."/>
            <person name="Cao Y."/>
            <person name="Collen J."/>
            <person name="Dittami S.M."/>
            <person name="Gachon C.M."/>
            <person name="Green B.R."/>
            <person name="Karpowicz S."/>
            <person name="Kim J.W."/>
            <person name="Kudahl U."/>
            <person name="Lin S."/>
            <person name="Michel G."/>
            <person name="Mittag M."/>
            <person name="Olson B.J."/>
            <person name="Pangilinan J."/>
            <person name="Peng Y."/>
            <person name="Qiu H."/>
            <person name="Shu S."/>
            <person name="Singer J.T."/>
            <person name="Smith A.G."/>
            <person name="Sprecher B.N."/>
            <person name="Wagner V."/>
            <person name="Wang W."/>
            <person name="Wang Z.-Y."/>
            <person name="Yan J."/>
            <person name="Yarish C."/>
            <person name="Zoeuner-Riek S."/>
            <person name="Zhuang Y."/>
            <person name="Zou Y."/>
            <person name="Lindquist E.A."/>
            <person name="Grimwood J."/>
            <person name="Barry K."/>
            <person name="Rokhsar D.S."/>
            <person name="Schmutz J."/>
            <person name="Stiller J.W."/>
            <person name="Grossman A.R."/>
            <person name="Prochnik S.E."/>
        </authorList>
    </citation>
    <scope>NUCLEOTIDE SEQUENCE [LARGE SCALE GENOMIC DNA]</scope>
    <source>
        <strain evidence="2">4086291</strain>
    </source>
</reference>
<evidence type="ECO:0000259" key="1">
    <source>
        <dbReference type="Pfam" id="PF01079"/>
    </source>
</evidence>
<dbReference type="InterPro" id="IPR036844">
    <property type="entry name" value="Hint_dom_sf"/>
</dbReference>
<evidence type="ECO:0000313" key="3">
    <source>
        <dbReference type="Proteomes" id="UP000218209"/>
    </source>
</evidence>
<dbReference type="Gene3D" id="2.170.16.10">
    <property type="entry name" value="Hedgehog/Intein (Hint) domain"/>
    <property type="match status" value="1"/>
</dbReference>
<dbReference type="InterPro" id="IPR001767">
    <property type="entry name" value="Hedgehog_Hint"/>
</dbReference>
<organism evidence="2 3">
    <name type="scientific">Porphyra umbilicalis</name>
    <name type="common">Purple laver</name>
    <name type="synonym">Red alga</name>
    <dbReference type="NCBI Taxonomy" id="2786"/>
    <lineage>
        <taxon>Eukaryota</taxon>
        <taxon>Rhodophyta</taxon>
        <taxon>Bangiophyceae</taxon>
        <taxon>Bangiales</taxon>
        <taxon>Bangiaceae</taxon>
        <taxon>Porphyra</taxon>
    </lineage>
</organism>
<dbReference type="SUPFAM" id="SSF51294">
    <property type="entry name" value="Hedgehog/intein (Hint) domain"/>
    <property type="match status" value="1"/>
</dbReference>
<accession>A0A1X6NXR5</accession>
<dbReference type="InterPro" id="IPR050387">
    <property type="entry name" value="Hedgehog_Signaling"/>
</dbReference>
<sequence>MPSRPGVFFIPHALMKMGGATCGTEGPSGALPTWALQLTSETDLEALTDAQRAYLLGLTGMVVTRVDNVRTRAAAEAAGTVDLWEVLFAKPTTASIFVASLTWRDVWVGVELDAARRCGIEETPVGTVYLFFYLSPPTHLELQHSAVYAEPNNSIIVAVGGQYQRVCVYGANASTAAAPTPPPPTLVDPTSDLGFRSCFPAAAAVVRADGSTAAMADVAVGDVLRVSAAGDGGSAASWSAVYMFAHRLAGGAYEFVELATSDAGRPTLTLSPGHLVYLADGRLVAAAAVVPGDGLQPAAPLAVVGAPRGGGVRVPGNGSAAAAAAPAAPAVWVTTVTRRRLPGLYNPMTLHGDLIVDGYRVSTYTTAMPPRLGGVLSAPLRALYAATGLSTGLLEGGPSATRPPRCGRRRARRLDRCCGADVPPQRAFGGMGAGGG</sequence>
<dbReference type="AlphaFoldDB" id="A0A1X6NXR5"/>
<feature type="domain" description="Hedgehog protein Hint" evidence="1">
    <location>
        <begin position="197"/>
        <end position="385"/>
    </location>
</feature>
<dbReference type="CDD" id="cd00081">
    <property type="entry name" value="Hint"/>
    <property type="match status" value="1"/>
</dbReference>
<evidence type="ECO:0000313" key="2">
    <source>
        <dbReference type="EMBL" id="OSX73335.1"/>
    </source>
</evidence>
<dbReference type="GO" id="GO:0016540">
    <property type="term" value="P:protein autoprocessing"/>
    <property type="evidence" value="ECO:0007669"/>
    <property type="project" value="InterPro"/>
</dbReference>